<dbReference type="EMBL" id="CAGS01000232">
    <property type="protein sequence ID" value="CCF84092.1"/>
    <property type="molecule type" value="Genomic_DNA"/>
</dbReference>
<dbReference type="RefSeq" id="WP_008477982.1">
    <property type="nucleotide sequence ID" value="NZ_CAGS01000232.1"/>
</dbReference>
<keyword evidence="3" id="KW-1185">Reference proteome</keyword>
<proteinExistence type="predicted"/>
<accession>I4EHD0</accession>
<comment type="caution">
    <text evidence="2">The sequence shown here is derived from an EMBL/GenBank/DDBJ whole genome shotgun (WGS) entry which is preliminary data.</text>
</comment>
<name>I4EHD0_9BACT</name>
<evidence type="ECO:0000256" key="1">
    <source>
        <dbReference type="SAM" id="MobiDB-lite"/>
    </source>
</evidence>
<evidence type="ECO:0000313" key="3">
    <source>
        <dbReference type="Proteomes" id="UP000004221"/>
    </source>
</evidence>
<protein>
    <submittedName>
        <fullName evidence="2">Uncharacterized protein</fullName>
    </submittedName>
</protein>
<sequence length="132" mass="14565">MQCLQCGRWFPGESESCPDCEQSSGADGDTHPEGQWEEWETCEITSEGSGIAWLITEFHFVAYATGPRGEYSAARSGTFPATPGYPIPIDASDPRANAALAEVVQALMAAGWKPLPRGEHWFSFRFYRQVES</sequence>
<evidence type="ECO:0000313" key="2">
    <source>
        <dbReference type="EMBL" id="CCF84092.1"/>
    </source>
</evidence>
<reference evidence="2 3" key="1">
    <citation type="journal article" date="2012" name="ISME J.">
        <title>Nitrification expanded: discovery, physiology and genomics of a nitrite-oxidizing bacterium from the phylum Chloroflexi.</title>
        <authorList>
            <person name="Sorokin D.Y."/>
            <person name="Lucker S."/>
            <person name="Vejmelkova D."/>
            <person name="Kostrikina N.A."/>
            <person name="Kleerebezem R."/>
            <person name="Rijpstra W.I."/>
            <person name="Damste J.S."/>
            <person name="Le Paslier D."/>
            <person name="Muyzer G."/>
            <person name="Wagner M."/>
            <person name="van Loosdrecht M.C."/>
            <person name="Daims H."/>
        </authorList>
    </citation>
    <scope>NUCLEOTIDE SEQUENCE [LARGE SCALE GENOMIC DNA]</scope>
    <source>
        <strain evidence="3">none</strain>
    </source>
</reference>
<organism evidence="2 3">
    <name type="scientific">Nitrolancea hollandica Lb</name>
    <dbReference type="NCBI Taxonomy" id="1129897"/>
    <lineage>
        <taxon>Bacteria</taxon>
        <taxon>Pseudomonadati</taxon>
        <taxon>Thermomicrobiota</taxon>
        <taxon>Thermomicrobia</taxon>
        <taxon>Sphaerobacterales</taxon>
        <taxon>Sphaerobacterineae</taxon>
        <taxon>Sphaerobacteraceae</taxon>
        <taxon>Nitrolancea</taxon>
    </lineage>
</organism>
<gene>
    <name evidence="2" type="ORF">NITHO_3070018</name>
</gene>
<feature type="region of interest" description="Disordered" evidence="1">
    <location>
        <begin position="13"/>
        <end position="35"/>
    </location>
</feature>
<dbReference type="Proteomes" id="UP000004221">
    <property type="component" value="Unassembled WGS sequence"/>
</dbReference>
<dbReference type="AlphaFoldDB" id="I4EHD0"/>